<dbReference type="InterPro" id="IPR006311">
    <property type="entry name" value="TAT_signal"/>
</dbReference>
<evidence type="ECO:0000256" key="1">
    <source>
        <dbReference type="ARBA" id="ARBA00004418"/>
    </source>
</evidence>
<evidence type="ECO:0000256" key="3">
    <source>
        <dbReference type="ARBA" id="ARBA00022729"/>
    </source>
</evidence>
<feature type="chain" id="PRO_5004179988" evidence="4">
    <location>
        <begin position="28"/>
        <end position="533"/>
    </location>
</feature>
<dbReference type="CDD" id="cd08502">
    <property type="entry name" value="PBP2_NikA_DppA_OppA_like_16"/>
    <property type="match status" value="1"/>
</dbReference>
<gene>
    <name evidence="6" type="ordered locus">Meso_3643</name>
</gene>
<dbReference type="Pfam" id="PF00496">
    <property type="entry name" value="SBP_bac_5"/>
    <property type="match status" value="1"/>
</dbReference>
<dbReference type="GO" id="GO:0043190">
    <property type="term" value="C:ATP-binding cassette (ABC) transporter complex"/>
    <property type="evidence" value="ECO:0007669"/>
    <property type="project" value="InterPro"/>
</dbReference>
<name>Q11C63_CHESB</name>
<dbReference type="PANTHER" id="PTHR30290:SF38">
    <property type="entry name" value="D,D-DIPEPTIDE-BINDING PERIPLASMIC PROTEIN DDPA-RELATED"/>
    <property type="match status" value="1"/>
</dbReference>
<evidence type="ECO:0000256" key="2">
    <source>
        <dbReference type="ARBA" id="ARBA00005695"/>
    </source>
</evidence>
<evidence type="ECO:0000256" key="4">
    <source>
        <dbReference type="SAM" id="SignalP"/>
    </source>
</evidence>
<dbReference type="Gene3D" id="3.10.105.10">
    <property type="entry name" value="Dipeptide-binding Protein, Domain 3"/>
    <property type="match status" value="1"/>
</dbReference>
<evidence type="ECO:0000313" key="6">
    <source>
        <dbReference type="EMBL" id="ABG65012.1"/>
    </source>
</evidence>
<dbReference type="GO" id="GO:1904680">
    <property type="term" value="F:peptide transmembrane transporter activity"/>
    <property type="evidence" value="ECO:0007669"/>
    <property type="project" value="TreeGrafter"/>
</dbReference>
<dbReference type="OrthoDB" id="9803988at2"/>
<dbReference type="InterPro" id="IPR000914">
    <property type="entry name" value="SBP_5_dom"/>
</dbReference>
<dbReference type="GO" id="GO:0015833">
    <property type="term" value="P:peptide transport"/>
    <property type="evidence" value="ECO:0007669"/>
    <property type="project" value="TreeGrafter"/>
</dbReference>
<dbReference type="Gene3D" id="3.40.190.10">
    <property type="entry name" value="Periplasmic binding protein-like II"/>
    <property type="match status" value="1"/>
</dbReference>
<comment type="subcellular location">
    <subcellularLocation>
        <location evidence="1">Periplasm</location>
    </subcellularLocation>
</comment>
<evidence type="ECO:0000259" key="5">
    <source>
        <dbReference type="Pfam" id="PF00496"/>
    </source>
</evidence>
<comment type="similarity">
    <text evidence="2">Belongs to the bacterial solute-binding protein 5 family.</text>
</comment>
<accession>Q11C63</accession>
<keyword evidence="3 4" id="KW-0732">Signal</keyword>
<dbReference type="PIRSF" id="PIRSF002741">
    <property type="entry name" value="MppA"/>
    <property type="match status" value="1"/>
</dbReference>
<dbReference type="AlphaFoldDB" id="Q11C63"/>
<feature type="domain" description="Solute-binding protein family 5" evidence="5">
    <location>
        <begin position="76"/>
        <end position="439"/>
    </location>
</feature>
<dbReference type="GO" id="GO:0030288">
    <property type="term" value="C:outer membrane-bounded periplasmic space"/>
    <property type="evidence" value="ECO:0007669"/>
    <property type="project" value="UniProtKB-ARBA"/>
</dbReference>
<reference evidence="6" key="1">
    <citation type="submission" date="2006-06" db="EMBL/GenBank/DDBJ databases">
        <title>Complete sequence of chromosome of Chelativorans sp. BNC1.</title>
        <authorList>
            <consortium name="US DOE Joint Genome Institute"/>
            <person name="Copeland A."/>
            <person name="Lucas S."/>
            <person name="Lapidus A."/>
            <person name="Barry K."/>
            <person name="Detter J.C."/>
            <person name="Glavina del Rio T."/>
            <person name="Hammon N."/>
            <person name="Israni S."/>
            <person name="Dalin E."/>
            <person name="Tice H."/>
            <person name="Pitluck S."/>
            <person name="Chertkov O."/>
            <person name="Brettin T."/>
            <person name="Bruce D."/>
            <person name="Han C."/>
            <person name="Tapia R."/>
            <person name="Gilna P."/>
            <person name="Schmutz J."/>
            <person name="Larimer F."/>
            <person name="Land M."/>
            <person name="Hauser L."/>
            <person name="Kyrpides N."/>
            <person name="Mikhailova N."/>
            <person name="Richardson P."/>
        </authorList>
    </citation>
    <scope>NUCLEOTIDE SEQUENCE</scope>
    <source>
        <strain evidence="6">BNC1</strain>
    </source>
</reference>
<dbReference type="InterPro" id="IPR039424">
    <property type="entry name" value="SBP_5"/>
</dbReference>
<dbReference type="KEGG" id="mes:Meso_3643"/>
<dbReference type="EMBL" id="CP000390">
    <property type="protein sequence ID" value="ABG65012.1"/>
    <property type="molecule type" value="Genomic_DNA"/>
</dbReference>
<dbReference type="HOGENOM" id="CLU_017028_7_1_5"/>
<proteinExistence type="inferred from homology"/>
<feature type="signal peptide" evidence="4">
    <location>
        <begin position="1"/>
        <end position="27"/>
    </location>
</feature>
<dbReference type="STRING" id="266779.Meso_3643"/>
<protein>
    <submittedName>
        <fullName evidence="6">Twin-arginine translocation pathway signal</fullName>
    </submittedName>
</protein>
<dbReference type="PROSITE" id="PS51318">
    <property type="entry name" value="TAT"/>
    <property type="match status" value="1"/>
</dbReference>
<dbReference type="InterPro" id="IPR030678">
    <property type="entry name" value="Peptide/Ni-bd"/>
</dbReference>
<dbReference type="PANTHER" id="PTHR30290">
    <property type="entry name" value="PERIPLASMIC BINDING COMPONENT OF ABC TRANSPORTER"/>
    <property type="match status" value="1"/>
</dbReference>
<sequence length="533" mass="58897" precursor="true">MTLSRRGFLCRSAAAGALLSMPLKAFAQSGEMGMLRVAVYTDMVGYDPIVTTSNIAAYHGALVYDMLFGNDENQMPHPQMVGDYTISEDKLTWTMTLRDGLTFSDGSPVTTADVIPSILRWQARASQNGKLLAAATQELVALDDRTFQFKLKEPFPLLAAMLGSPATPLCFIMRKREAEMDPAQAVDVCIGSGPYVLNTQETRPGIDYVYDRNPNYVPREEPASGLSGAKIANFERVILVNMPDAQTAIAALQAGEIDFYEIPPIDFLPVLESDSNLKVADIMKSGTEGSIILNWLQPPFDNLKVRQAMLYAIDQEAVLKGLFGDPNWFNAHPSWFTYGSPLYNEANSEWFRIAPDPEKAKQLLAEGGYDGTPVVLLQATDRQVNADAVTIIAQQMRAAGFNVQIDAIDWATLLQRRPNKGPVSEGGWNAFVSTFNGFISSNPYTFGHMATIGENGWFGWPSDERNEELKAAWMKAETPEERVAIAAEIQENAWNIVPRVSYGHWVQPVAYRSNLDGFVSIPGVLAFWNVKRV</sequence>
<dbReference type="SUPFAM" id="SSF53850">
    <property type="entry name" value="Periplasmic binding protein-like II"/>
    <property type="match status" value="1"/>
</dbReference>
<organism evidence="6">
    <name type="scientific">Chelativorans sp. (strain BNC1)</name>
    <dbReference type="NCBI Taxonomy" id="266779"/>
    <lineage>
        <taxon>Bacteria</taxon>
        <taxon>Pseudomonadati</taxon>
        <taxon>Pseudomonadota</taxon>
        <taxon>Alphaproteobacteria</taxon>
        <taxon>Hyphomicrobiales</taxon>
        <taxon>Phyllobacteriaceae</taxon>
        <taxon>Chelativorans</taxon>
    </lineage>
</organism>
<dbReference type="eggNOG" id="COG0747">
    <property type="taxonomic scope" value="Bacteria"/>
</dbReference>